<name>A6K3Y4_RAT</name>
<sequence>MSRTGDQASSLACIVTKILIPTPSAVRRSLETSSLLVLDLSTGFSLLWSHTALRKH</sequence>
<evidence type="ECO:0000313" key="1">
    <source>
        <dbReference type="EMBL" id="EDL93038.1"/>
    </source>
</evidence>
<evidence type="ECO:0000313" key="2">
    <source>
        <dbReference type="Proteomes" id="UP000234681"/>
    </source>
</evidence>
<protein>
    <submittedName>
        <fullName evidence="1">RCG22076</fullName>
    </submittedName>
</protein>
<accession>A6K3Y4</accession>
<proteinExistence type="predicted"/>
<dbReference type="EMBL" id="CH474016">
    <property type="protein sequence ID" value="EDL93038.1"/>
    <property type="molecule type" value="Genomic_DNA"/>
</dbReference>
<gene>
    <name evidence="1" type="ORF">rCG_22076</name>
</gene>
<organism evidence="1 2">
    <name type="scientific">Rattus norvegicus</name>
    <name type="common">Rat</name>
    <dbReference type="NCBI Taxonomy" id="10116"/>
    <lineage>
        <taxon>Eukaryota</taxon>
        <taxon>Metazoa</taxon>
        <taxon>Chordata</taxon>
        <taxon>Craniata</taxon>
        <taxon>Vertebrata</taxon>
        <taxon>Euteleostomi</taxon>
        <taxon>Mammalia</taxon>
        <taxon>Eutheria</taxon>
        <taxon>Euarchontoglires</taxon>
        <taxon>Glires</taxon>
        <taxon>Rodentia</taxon>
        <taxon>Myomorpha</taxon>
        <taxon>Muroidea</taxon>
        <taxon>Muridae</taxon>
        <taxon>Murinae</taxon>
        <taxon>Rattus</taxon>
    </lineage>
</organism>
<reference evidence="1 2" key="1">
    <citation type="submission" date="2005-09" db="EMBL/GenBank/DDBJ databases">
        <authorList>
            <person name="Mural R.J."/>
            <person name="Li P.W."/>
            <person name="Adams M.D."/>
            <person name="Amanatides P.G."/>
            <person name="Baden-Tillson H."/>
            <person name="Barnstead M."/>
            <person name="Chin S.H."/>
            <person name="Dew I."/>
            <person name="Evans C.A."/>
            <person name="Ferriera S."/>
            <person name="Flanigan M."/>
            <person name="Fosler C."/>
            <person name="Glodek A."/>
            <person name="Gu Z."/>
            <person name="Holt R.A."/>
            <person name="Jennings D."/>
            <person name="Kraft C.L."/>
            <person name="Lu F."/>
            <person name="Nguyen T."/>
            <person name="Nusskern D.R."/>
            <person name="Pfannkoch C.M."/>
            <person name="Sitter C."/>
            <person name="Sutton G.G."/>
            <person name="Venter J.C."/>
            <person name="Wang Z."/>
            <person name="Woodage T."/>
            <person name="Zheng X.H."/>
            <person name="Zhong F."/>
        </authorList>
    </citation>
    <scope>NUCLEOTIDE SEQUENCE [LARGE SCALE GENOMIC DNA]</scope>
    <source>
        <strain>BN</strain>
        <strain evidence="2">Sprague-Dawley</strain>
    </source>
</reference>
<dbReference type="Proteomes" id="UP000234681">
    <property type="component" value="Chromosome 20"/>
</dbReference>
<dbReference type="AlphaFoldDB" id="A6K3Y4"/>